<evidence type="ECO:0000313" key="7">
    <source>
        <dbReference type="Proteomes" id="UP000214588"/>
    </source>
</evidence>
<dbReference type="PROSITE" id="PS50893">
    <property type="entry name" value="ABC_TRANSPORTER_2"/>
    <property type="match status" value="1"/>
</dbReference>
<evidence type="ECO:0000313" key="6">
    <source>
        <dbReference type="EMBL" id="OWZ83841.1"/>
    </source>
</evidence>
<dbReference type="SMART" id="SM00382">
    <property type="entry name" value="AAA"/>
    <property type="match status" value="1"/>
</dbReference>
<dbReference type="EMBL" id="NIQC01000011">
    <property type="protein sequence ID" value="OWZ83841.1"/>
    <property type="molecule type" value="Genomic_DNA"/>
</dbReference>
<dbReference type="PROSITE" id="PS00211">
    <property type="entry name" value="ABC_TRANSPORTER_1"/>
    <property type="match status" value="1"/>
</dbReference>
<dbReference type="InterPro" id="IPR050763">
    <property type="entry name" value="ABC_transporter_ATP-binding"/>
</dbReference>
<dbReference type="RefSeq" id="WP_089023448.1">
    <property type="nucleotide sequence ID" value="NZ_NIQC01000011.1"/>
</dbReference>
<dbReference type="InterPro" id="IPR003593">
    <property type="entry name" value="AAA+_ATPase"/>
</dbReference>
<name>A0A226BY36_9FIRM</name>
<comment type="similarity">
    <text evidence="1">Belongs to the ABC transporter superfamily.</text>
</comment>
<gene>
    <name evidence="6" type="ORF">CDO51_06295</name>
</gene>
<feature type="domain" description="ABC transporter" evidence="5">
    <location>
        <begin position="9"/>
        <end position="240"/>
    </location>
</feature>
<dbReference type="GO" id="GO:0016887">
    <property type="term" value="F:ATP hydrolysis activity"/>
    <property type="evidence" value="ECO:0007669"/>
    <property type="project" value="InterPro"/>
</dbReference>
<comment type="caution">
    <text evidence="6">The sequence shown here is derived from an EMBL/GenBank/DDBJ whole genome shotgun (WGS) entry which is preliminary data.</text>
</comment>
<evidence type="ECO:0000259" key="5">
    <source>
        <dbReference type="PROSITE" id="PS50893"/>
    </source>
</evidence>
<proteinExistence type="inferred from homology"/>
<dbReference type="GO" id="GO:0005524">
    <property type="term" value="F:ATP binding"/>
    <property type="evidence" value="ECO:0007669"/>
    <property type="project" value="UniProtKB-KW"/>
</dbReference>
<evidence type="ECO:0000256" key="3">
    <source>
        <dbReference type="ARBA" id="ARBA00022741"/>
    </source>
</evidence>
<dbReference type="Proteomes" id="UP000214588">
    <property type="component" value="Unassembled WGS sequence"/>
</dbReference>
<protein>
    <submittedName>
        <fullName evidence="6">Multidrug ABC transporter ATP-binding protein</fullName>
    </submittedName>
</protein>
<dbReference type="InterPro" id="IPR003439">
    <property type="entry name" value="ABC_transporter-like_ATP-bd"/>
</dbReference>
<dbReference type="PANTHER" id="PTHR42711:SF5">
    <property type="entry name" value="ABC TRANSPORTER ATP-BINDING PROTEIN NATA"/>
    <property type="match status" value="1"/>
</dbReference>
<reference evidence="6 7" key="1">
    <citation type="submission" date="2017-06" db="EMBL/GenBank/DDBJ databases">
        <title>Draft Genome Sequence of Natranaerobius trueperi halophilic, alkalithermophilic bacteria from soda lakes.</title>
        <authorList>
            <person name="Zhao B."/>
        </authorList>
    </citation>
    <scope>NUCLEOTIDE SEQUENCE [LARGE SCALE GENOMIC DNA]</scope>
    <source>
        <strain evidence="6 7">DSM 18760</strain>
    </source>
</reference>
<dbReference type="SUPFAM" id="SSF52540">
    <property type="entry name" value="P-loop containing nucleoside triphosphate hydrolases"/>
    <property type="match status" value="1"/>
</dbReference>
<dbReference type="Pfam" id="PF00005">
    <property type="entry name" value="ABC_tran"/>
    <property type="match status" value="1"/>
</dbReference>
<organism evidence="6 7">
    <name type="scientific">Natranaerobius trueperi</name>
    <dbReference type="NCBI Taxonomy" id="759412"/>
    <lineage>
        <taxon>Bacteria</taxon>
        <taxon>Bacillati</taxon>
        <taxon>Bacillota</taxon>
        <taxon>Clostridia</taxon>
        <taxon>Natranaerobiales</taxon>
        <taxon>Natranaerobiaceae</taxon>
        <taxon>Natranaerobius</taxon>
    </lineage>
</organism>
<dbReference type="OrthoDB" id="9804819at2"/>
<dbReference type="InterPro" id="IPR027417">
    <property type="entry name" value="P-loop_NTPase"/>
</dbReference>
<evidence type="ECO:0000256" key="2">
    <source>
        <dbReference type="ARBA" id="ARBA00022448"/>
    </source>
</evidence>
<keyword evidence="3" id="KW-0547">Nucleotide-binding</keyword>
<dbReference type="AlphaFoldDB" id="A0A226BY36"/>
<dbReference type="Gene3D" id="3.40.50.300">
    <property type="entry name" value="P-loop containing nucleotide triphosphate hydrolases"/>
    <property type="match status" value="1"/>
</dbReference>
<keyword evidence="7" id="KW-1185">Reference proteome</keyword>
<evidence type="ECO:0000256" key="4">
    <source>
        <dbReference type="ARBA" id="ARBA00022840"/>
    </source>
</evidence>
<sequence>MIVLKENAIEVNNLSKEYNGFTAVDNISFTVKKGDIFAFLGPNGAGKSTSIKILTTVLHPTSGSIKVNGYDTVTQQDKVRKAIGVVFQDHTLDNELTAYENLYYHSVLYKVPKTERKDRIEYMLNNIGLWERRNNLIKTFSGGMKRRIEIVRGLLHNPEILILDEPTSGLDAQTRYFLWQHIDEVNSNQDITIFLTSHNLEEAEKVAKNIAIIDKGKILKVGTSEDIRENTETDSLEKAFLEITGYDLR</sequence>
<accession>A0A226BY36</accession>
<dbReference type="InterPro" id="IPR017871">
    <property type="entry name" value="ABC_transporter-like_CS"/>
</dbReference>
<keyword evidence="4 6" id="KW-0067">ATP-binding</keyword>
<keyword evidence="2" id="KW-0813">Transport</keyword>
<evidence type="ECO:0000256" key="1">
    <source>
        <dbReference type="ARBA" id="ARBA00005417"/>
    </source>
</evidence>
<dbReference type="PANTHER" id="PTHR42711">
    <property type="entry name" value="ABC TRANSPORTER ATP-BINDING PROTEIN"/>
    <property type="match status" value="1"/>
</dbReference>